<sequence length="651" mass="70197">MNSAPAATLRATAIPSEASNTSLAVPKRSKSNLTSSDKGSGSNSRSTSMLAADRRRTRSKNEELSFQEEPEEMAIAPLPSERFGPLPSERFGPRPSAPFAKQSEGLGETGFGERTPMGPKPSDNFRLVKAKSGLSLRSLHSRMSHQESEFDAIDPQEPVPGHWDLNQTGVIPVAVFLGLWTACACVVLFAMVYIYRFQEVLKSYQLAEESALAHAQLVATDLLLPAVAAVDAIQAALAGSVLRDLSDYSTVLRILRPHFEGRHILEEVELAAPPESGESGSVLVKRIGQQVKLLTDREDCQEVPGMRGCAPRGLSASTDEWYKEGYGVGKPWGHIPPDQFWSGPVFIREDMDLAVCPELCWRPAFMFVKRASINGGPKAVITGIPEVQSNQTSNLPGLLVKVVVSASLFKDVLSTASSLSRGEAMVATASGDVVAAEDMASAVSIDEDSGRLVVGKVREARLSWAGAVTDQLLLGKPGIYTESGAYSVTVRRLDGPMDLGESLRLVMGTPIFSFMDPTLFMLTWPSCGVCAAPIAALTSGVLWACLRRRRQKEAPAARARSVISSSPSSKMAGEAPTPESPASRGTTRERFAASGHNRTHLENRRTSLTAALGMKDLRKRLTKRQKTIELHSSADEPAEAPQDMVQMSEVT</sequence>
<feature type="region of interest" description="Disordered" evidence="1">
    <location>
        <begin position="1"/>
        <end position="124"/>
    </location>
</feature>
<evidence type="ECO:0000256" key="2">
    <source>
        <dbReference type="SAM" id="Phobius"/>
    </source>
</evidence>
<comment type="caution">
    <text evidence="3">The sequence shown here is derived from an EMBL/GenBank/DDBJ whole genome shotgun (WGS) entry which is preliminary data.</text>
</comment>
<evidence type="ECO:0000313" key="4">
    <source>
        <dbReference type="Proteomes" id="UP001178507"/>
    </source>
</evidence>
<dbReference type="AlphaFoldDB" id="A0AA36MU33"/>
<feature type="region of interest" description="Disordered" evidence="1">
    <location>
        <begin position="555"/>
        <end position="651"/>
    </location>
</feature>
<keyword evidence="4" id="KW-1185">Reference proteome</keyword>
<accession>A0AA36MU33</accession>
<dbReference type="EMBL" id="CAUJNA010001057">
    <property type="protein sequence ID" value="CAJ1383867.1"/>
    <property type="molecule type" value="Genomic_DNA"/>
</dbReference>
<protein>
    <submittedName>
        <fullName evidence="3">Uncharacterized protein</fullName>
    </submittedName>
</protein>
<keyword evidence="2" id="KW-1133">Transmembrane helix</keyword>
<feature type="compositionally biased region" description="Low complexity" evidence="1">
    <location>
        <begin position="34"/>
        <end position="48"/>
    </location>
</feature>
<name>A0AA36MU33_9DINO</name>
<feature type="transmembrane region" description="Helical" evidence="2">
    <location>
        <begin position="170"/>
        <end position="195"/>
    </location>
</feature>
<dbReference type="Proteomes" id="UP001178507">
    <property type="component" value="Unassembled WGS sequence"/>
</dbReference>
<feature type="transmembrane region" description="Helical" evidence="2">
    <location>
        <begin position="522"/>
        <end position="546"/>
    </location>
</feature>
<organism evidence="3 4">
    <name type="scientific">Effrenium voratum</name>
    <dbReference type="NCBI Taxonomy" id="2562239"/>
    <lineage>
        <taxon>Eukaryota</taxon>
        <taxon>Sar</taxon>
        <taxon>Alveolata</taxon>
        <taxon>Dinophyceae</taxon>
        <taxon>Suessiales</taxon>
        <taxon>Symbiodiniaceae</taxon>
        <taxon>Effrenium</taxon>
    </lineage>
</organism>
<gene>
    <name evidence="3" type="ORF">EVOR1521_LOCUS10854</name>
</gene>
<reference evidence="3" key="1">
    <citation type="submission" date="2023-08" db="EMBL/GenBank/DDBJ databases">
        <authorList>
            <person name="Chen Y."/>
            <person name="Shah S."/>
            <person name="Dougan E. K."/>
            <person name="Thang M."/>
            <person name="Chan C."/>
        </authorList>
    </citation>
    <scope>NUCLEOTIDE SEQUENCE</scope>
</reference>
<evidence type="ECO:0000313" key="3">
    <source>
        <dbReference type="EMBL" id="CAJ1383867.1"/>
    </source>
</evidence>
<evidence type="ECO:0000256" key="1">
    <source>
        <dbReference type="SAM" id="MobiDB-lite"/>
    </source>
</evidence>
<keyword evidence="2" id="KW-0812">Transmembrane</keyword>
<keyword evidence="2" id="KW-0472">Membrane</keyword>
<feature type="compositionally biased region" description="Low complexity" evidence="1">
    <location>
        <begin position="555"/>
        <end position="569"/>
    </location>
</feature>
<proteinExistence type="predicted"/>